<evidence type="ECO:0000256" key="11">
    <source>
        <dbReference type="ARBA" id="ARBA00033407"/>
    </source>
</evidence>
<keyword evidence="8" id="KW-0012">Acyltransferase</keyword>
<name>A0A975TCG9_9NOST</name>
<protein>
    <recommendedName>
        <fullName evidence="6">Phthiocerol/phthiodiolone dimycocerosyl transferase</fullName>
        <ecNumber evidence="5">2.3.1.282</ecNumber>
    </recommendedName>
    <alternativeName>
        <fullName evidence="11">Acyltransferase PapA5</fullName>
    </alternativeName>
    <alternativeName>
        <fullName evidence="9">Phthiocerol/phthiodiolone O-acyltransferase</fullName>
    </alternativeName>
    <alternativeName>
        <fullName evidence="10">Polyketide synthase-associated protein A5</fullName>
    </alternativeName>
</protein>
<evidence type="ECO:0000256" key="5">
    <source>
        <dbReference type="ARBA" id="ARBA00012866"/>
    </source>
</evidence>
<dbReference type="Pfam" id="PF16911">
    <property type="entry name" value="PapA_C"/>
    <property type="match status" value="1"/>
</dbReference>
<dbReference type="EMBL" id="CP021056">
    <property type="protein sequence ID" value="QXE26268.1"/>
    <property type="molecule type" value="Genomic_DNA"/>
</dbReference>
<evidence type="ECO:0000256" key="9">
    <source>
        <dbReference type="ARBA" id="ARBA00030465"/>
    </source>
</evidence>
<dbReference type="Pfam" id="PF00668">
    <property type="entry name" value="Condensation"/>
    <property type="match status" value="1"/>
</dbReference>
<evidence type="ECO:0000256" key="6">
    <source>
        <dbReference type="ARBA" id="ARBA00013449"/>
    </source>
</evidence>
<comment type="similarity">
    <text evidence="4">Belongs to the acyltransferase PapA5 family.</text>
</comment>
<gene>
    <name evidence="14" type="ORF">B6N60_04999</name>
</gene>
<dbReference type="PANTHER" id="PTHR28037:SF1">
    <property type="entry name" value="ALCOHOL O-ACETYLTRANSFERASE 1-RELATED"/>
    <property type="match status" value="1"/>
</dbReference>
<dbReference type="KEGG" id="rsin:B6N60_04999"/>
<dbReference type="PANTHER" id="PTHR28037">
    <property type="entry name" value="ALCOHOL O-ACETYLTRANSFERASE 1-RELATED"/>
    <property type="match status" value="1"/>
</dbReference>
<evidence type="ECO:0000256" key="1">
    <source>
        <dbReference type="ARBA" id="ARBA00000026"/>
    </source>
</evidence>
<organism evidence="14 15">
    <name type="scientific">Richelia sinica FACHB-800</name>
    <dbReference type="NCBI Taxonomy" id="1357546"/>
    <lineage>
        <taxon>Bacteria</taxon>
        <taxon>Bacillati</taxon>
        <taxon>Cyanobacteriota</taxon>
        <taxon>Cyanophyceae</taxon>
        <taxon>Nostocales</taxon>
        <taxon>Nostocaceae</taxon>
        <taxon>Richelia</taxon>
    </lineage>
</organism>
<reference evidence="14" key="1">
    <citation type="submission" date="2017-04" db="EMBL/GenBank/DDBJ databases">
        <title>Genome deletions in a multicellular cyanobacterial endosymbiont for morphological adaptation in marine diatoms.</title>
        <authorList>
            <person name="Wang Y."/>
            <person name="Gao H."/>
            <person name="Li R."/>
            <person name="Xu X."/>
        </authorList>
    </citation>
    <scope>NUCLEOTIDE SEQUENCE</scope>
    <source>
        <strain evidence="14">FACHB 800</strain>
    </source>
</reference>
<dbReference type="GO" id="GO:0008610">
    <property type="term" value="P:lipid biosynthetic process"/>
    <property type="evidence" value="ECO:0007669"/>
    <property type="project" value="UniProtKB-ARBA"/>
</dbReference>
<dbReference type="RefSeq" id="WP_190606394.1">
    <property type="nucleotide sequence ID" value="NZ_CP021056.1"/>
</dbReference>
<keyword evidence="15" id="KW-1185">Reference proteome</keyword>
<evidence type="ECO:0000256" key="7">
    <source>
        <dbReference type="ARBA" id="ARBA00022679"/>
    </source>
</evidence>
<dbReference type="InterPro" id="IPR031641">
    <property type="entry name" value="PapA_C"/>
</dbReference>
<evidence type="ECO:0000259" key="12">
    <source>
        <dbReference type="Pfam" id="PF00668"/>
    </source>
</evidence>
<proteinExistence type="inferred from homology"/>
<feature type="domain" description="Condensation" evidence="12">
    <location>
        <begin position="15"/>
        <end position="158"/>
    </location>
</feature>
<dbReference type="GO" id="GO:0016746">
    <property type="term" value="F:acyltransferase activity"/>
    <property type="evidence" value="ECO:0007669"/>
    <property type="project" value="UniProtKB-KW"/>
</dbReference>
<comment type="catalytic activity">
    <reaction evidence="2">
        <text>2 a mycocerosyl-[mycocerosic acid synthase] + a phenolphthiocerol = a dimycocerosyl phenolphthiocerol + 2 holo-[mycocerosic acid synthase].</text>
        <dbReference type="EC" id="2.3.1.282"/>
    </reaction>
</comment>
<dbReference type="Gene3D" id="3.30.559.30">
    <property type="entry name" value="Nonribosomal peptide synthetase, condensation domain"/>
    <property type="match status" value="1"/>
</dbReference>
<dbReference type="EC" id="2.3.1.282" evidence="5"/>
<dbReference type="InterPro" id="IPR023213">
    <property type="entry name" value="CAT-like_dom_sf"/>
</dbReference>
<evidence type="ECO:0000259" key="13">
    <source>
        <dbReference type="Pfam" id="PF16911"/>
    </source>
</evidence>
<dbReference type="InterPro" id="IPR001242">
    <property type="entry name" value="Condensation_dom"/>
</dbReference>
<feature type="domain" description="Phthiocerol/phthiodiolone dimycocerosyl transferase C-terminal" evidence="13">
    <location>
        <begin position="223"/>
        <end position="382"/>
    </location>
</feature>
<evidence type="ECO:0000313" key="14">
    <source>
        <dbReference type="EMBL" id="QXE26268.1"/>
    </source>
</evidence>
<evidence type="ECO:0000256" key="4">
    <source>
        <dbReference type="ARBA" id="ARBA00006558"/>
    </source>
</evidence>
<evidence type="ECO:0000256" key="8">
    <source>
        <dbReference type="ARBA" id="ARBA00023315"/>
    </source>
</evidence>
<accession>A0A975TCG9</accession>
<dbReference type="Proteomes" id="UP000683511">
    <property type="component" value="Chromosome"/>
</dbReference>
<evidence type="ECO:0000256" key="3">
    <source>
        <dbReference type="ARBA" id="ARBA00001907"/>
    </source>
</evidence>
<evidence type="ECO:0000256" key="10">
    <source>
        <dbReference type="ARBA" id="ARBA00032317"/>
    </source>
</evidence>
<comment type="catalytic activity">
    <reaction evidence="1">
        <text>2 a mycocerosyl-[mycocerosic acid synthase] + a phthiocerol = a dimycocerosyl phthiocerol + 2 holo-[mycocerosic acid synthase].</text>
        <dbReference type="EC" id="2.3.1.282"/>
    </reaction>
</comment>
<dbReference type="AlphaFoldDB" id="A0A975TCG9"/>
<dbReference type="SUPFAM" id="SSF52777">
    <property type="entry name" value="CoA-dependent acyltransferases"/>
    <property type="match status" value="2"/>
</dbReference>
<comment type="catalytic activity">
    <reaction evidence="3">
        <text>2 a mycocerosyl-[mycocerosic acid synthase] + a phthiodiolone = a dimycocerosyl phthiodiolone + 2 holo-[mycocerosic acid synthase].</text>
        <dbReference type="EC" id="2.3.1.282"/>
    </reaction>
</comment>
<keyword evidence="7" id="KW-0808">Transferase</keyword>
<sequence>MPFNRKLGRLEQAMEILNSRAKTWNLVTISRIKGQINSEILQQSLEIVQYHHPLLNARIIHLRNSYYFQTVGTETISLNIVGIPDVQGWTTIFNQEMNQVIDSSRSLLRVVLIYIFNQPNINYLLTTVHHAITDGLSSIQLHSEILSSYQKLRIEENYHAITALTPIAPVETLLPRFTRGIRGSFSKIKLLLRLGLAKIILRPKTLGIAKYVSIDERRSEIIHRQLDPDLTEQFIQRCRQESTTVHGALCAALMLTFLANQFPAKRIRQPINVNCLSYLDLRSRLNPPIAAENMSILASSIMDFYQLNTNTSFWDLARKVKQNLAKGIQQGDIFHMISIAKLLIDFLFFFPQQVAATVSVSNVGKVKIPHIYGDLELETISFAGSQALYAGMLVVHAATFQKKMLFNFVFSQPAIATETMEKIVEDFISCLYRVAADNSLPQFGGI</sequence>
<dbReference type="Gene3D" id="3.30.559.10">
    <property type="entry name" value="Chloramphenicol acetyltransferase-like domain"/>
    <property type="match status" value="1"/>
</dbReference>
<evidence type="ECO:0000256" key="2">
    <source>
        <dbReference type="ARBA" id="ARBA00000625"/>
    </source>
</evidence>
<evidence type="ECO:0000313" key="15">
    <source>
        <dbReference type="Proteomes" id="UP000683511"/>
    </source>
</evidence>
<dbReference type="InterPro" id="IPR052058">
    <property type="entry name" value="Alcohol_O-acetyltransferase"/>
</dbReference>